<accession>M2SCQ8</accession>
<evidence type="ECO:0000256" key="4">
    <source>
        <dbReference type="ARBA" id="ARBA00022723"/>
    </source>
</evidence>
<dbReference type="GO" id="GO:0016787">
    <property type="term" value="F:hydrolase activity"/>
    <property type="evidence" value="ECO:0007669"/>
    <property type="project" value="UniProtKB-KW"/>
</dbReference>
<proteinExistence type="inferred from homology"/>
<dbReference type="InterPro" id="IPR038371">
    <property type="entry name" value="Cu_polyphenol_OxRdtase_sf"/>
</dbReference>
<dbReference type="PANTHER" id="PTHR30616:SF2">
    <property type="entry name" value="PURINE NUCLEOSIDE PHOSPHORYLASE LACC1"/>
    <property type="match status" value="1"/>
</dbReference>
<organism evidence="11 12">
    <name type="scientific">Pacificimonas flava</name>
    <dbReference type="NCBI Taxonomy" id="1234595"/>
    <lineage>
        <taxon>Bacteria</taxon>
        <taxon>Pseudomonadati</taxon>
        <taxon>Pseudomonadota</taxon>
        <taxon>Alphaproteobacteria</taxon>
        <taxon>Sphingomonadales</taxon>
        <taxon>Sphingosinicellaceae</taxon>
        <taxon>Pacificimonas</taxon>
    </lineage>
</organism>
<reference evidence="11 12" key="1">
    <citation type="journal article" date="2013" name="Genome Announc.">
        <title>Draft Genome Sequence of Strain JLT2015T, Belonging to the Family Sphingomonadaceae of the Alphaproteobacteria.</title>
        <authorList>
            <person name="Tang K."/>
            <person name="Liu K."/>
            <person name="Li S."/>
            <person name="Jiao N."/>
        </authorList>
    </citation>
    <scope>NUCLEOTIDE SEQUENCE [LARGE SCALE GENOMIC DNA]</scope>
    <source>
        <strain evidence="11 12">JLT2015</strain>
    </source>
</reference>
<evidence type="ECO:0000256" key="3">
    <source>
        <dbReference type="ARBA" id="ARBA00022679"/>
    </source>
</evidence>
<dbReference type="EMBL" id="AMRV01000003">
    <property type="protein sequence ID" value="EMD83160.1"/>
    <property type="molecule type" value="Genomic_DNA"/>
</dbReference>
<dbReference type="Pfam" id="PF02578">
    <property type="entry name" value="Cu-oxidase_4"/>
    <property type="match status" value="1"/>
</dbReference>
<comment type="catalytic activity">
    <reaction evidence="9">
        <text>S-methyl-5'-thioadenosine + phosphate = 5-(methylsulfanyl)-alpha-D-ribose 1-phosphate + adenine</text>
        <dbReference type="Rhea" id="RHEA:11852"/>
        <dbReference type="ChEBI" id="CHEBI:16708"/>
        <dbReference type="ChEBI" id="CHEBI:17509"/>
        <dbReference type="ChEBI" id="CHEBI:43474"/>
        <dbReference type="ChEBI" id="CHEBI:58533"/>
        <dbReference type="EC" id="2.4.2.28"/>
    </reaction>
    <physiologicalReaction direction="left-to-right" evidence="9">
        <dbReference type="Rhea" id="RHEA:11853"/>
    </physiologicalReaction>
</comment>
<keyword evidence="5" id="KW-0378">Hydrolase</keyword>
<dbReference type="RefSeq" id="WP_008600664.1">
    <property type="nucleotide sequence ID" value="NZ_AMRV01000003.1"/>
</dbReference>
<sequence>MSVPSRTSDLLAVPHGFFGREGGVSTGAMASLQCGFGADDDLTSIRENRRIVADSLIAGAGLASVRQVHGTAVVRASGEPAEDERPEADAIVSSEPGLLIGILTADCAPVLLCDAKAGVVGAAHAGWKGALGGVCEAVIAGMERIGARREDIAAAVGPCIARASYEVDEGFRRRFLNADDENERFFADGRAGHAQFDLEGFVASRLAAAGAGRVDLMGEDTYAQPQRYYSYRRATHRGEPSYGRQISVIGLLPAR</sequence>
<evidence type="ECO:0000256" key="1">
    <source>
        <dbReference type="ARBA" id="ARBA00000553"/>
    </source>
</evidence>
<dbReference type="PANTHER" id="PTHR30616">
    <property type="entry name" value="UNCHARACTERIZED PROTEIN YFIH"/>
    <property type="match status" value="1"/>
</dbReference>
<dbReference type="Proteomes" id="UP000011717">
    <property type="component" value="Unassembled WGS sequence"/>
</dbReference>
<evidence type="ECO:0000256" key="8">
    <source>
        <dbReference type="ARBA" id="ARBA00048968"/>
    </source>
</evidence>
<evidence type="ECO:0000256" key="10">
    <source>
        <dbReference type="RuleBase" id="RU361274"/>
    </source>
</evidence>
<keyword evidence="6" id="KW-0862">Zinc</keyword>
<evidence type="ECO:0000256" key="6">
    <source>
        <dbReference type="ARBA" id="ARBA00022833"/>
    </source>
</evidence>
<dbReference type="PATRIC" id="fig|1234595.3.peg.1062"/>
<dbReference type="OrthoDB" id="4279at2"/>
<keyword evidence="4" id="KW-0479">Metal-binding</keyword>
<evidence type="ECO:0000313" key="12">
    <source>
        <dbReference type="Proteomes" id="UP000011717"/>
    </source>
</evidence>
<dbReference type="NCBIfam" id="TIGR00726">
    <property type="entry name" value="peptidoglycan editing factor PgeF"/>
    <property type="match status" value="1"/>
</dbReference>
<dbReference type="Gene3D" id="3.60.140.10">
    <property type="entry name" value="CNF1/YfiH-like putative cysteine hydrolases"/>
    <property type="match status" value="1"/>
</dbReference>
<evidence type="ECO:0000256" key="2">
    <source>
        <dbReference type="ARBA" id="ARBA00007353"/>
    </source>
</evidence>
<evidence type="ECO:0000256" key="9">
    <source>
        <dbReference type="ARBA" id="ARBA00049893"/>
    </source>
</evidence>
<protein>
    <recommendedName>
        <fullName evidence="10">Purine nucleoside phosphorylase</fullName>
    </recommendedName>
</protein>
<evidence type="ECO:0000313" key="11">
    <source>
        <dbReference type="EMBL" id="EMD83160.1"/>
    </source>
</evidence>
<comment type="caution">
    <text evidence="11">The sequence shown here is derived from an EMBL/GenBank/DDBJ whole genome shotgun (WGS) entry which is preliminary data.</text>
</comment>
<dbReference type="InterPro" id="IPR003730">
    <property type="entry name" value="Cu_polyphenol_OxRdtase"/>
</dbReference>
<comment type="similarity">
    <text evidence="2 10">Belongs to the purine nucleoside phosphorylase YfiH/LACC1 family.</text>
</comment>
<evidence type="ECO:0000256" key="5">
    <source>
        <dbReference type="ARBA" id="ARBA00022801"/>
    </source>
</evidence>
<dbReference type="GO" id="GO:0017061">
    <property type="term" value="F:S-methyl-5-thioadenosine phosphorylase activity"/>
    <property type="evidence" value="ECO:0007669"/>
    <property type="project" value="UniProtKB-EC"/>
</dbReference>
<dbReference type="GO" id="GO:0005507">
    <property type="term" value="F:copper ion binding"/>
    <property type="evidence" value="ECO:0007669"/>
    <property type="project" value="TreeGrafter"/>
</dbReference>
<dbReference type="SUPFAM" id="SSF64438">
    <property type="entry name" value="CNF1/YfiH-like putative cysteine hydrolases"/>
    <property type="match status" value="1"/>
</dbReference>
<gene>
    <name evidence="11" type="ORF">C725_1061</name>
</gene>
<comment type="catalytic activity">
    <reaction evidence="7">
        <text>adenosine + H2O + H(+) = inosine + NH4(+)</text>
        <dbReference type="Rhea" id="RHEA:24408"/>
        <dbReference type="ChEBI" id="CHEBI:15377"/>
        <dbReference type="ChEBI" id="CHEBI:15378"/>
        <dbReference type="ChEBI" id="CHEBI:16335"/>
        <dbReference type="ChEBI" id="CHEBI:17596"/>
        <dbReference type="ChEBI" id="CHEBI:28938"/>
        <dbReference type="EC" id="3.5.4.4"/>
    </reaction>
    <physiologicalReaction direction="left-to-right" evidence="7">
        <dbReference type="Rhea" id="RHEA:24409"/>
    </physiologicalReaction>
</comment>
<evidence type="ECO:0000256" key="7">
    <source>
        <dbReference type="ARBA" id="ARBA00047989"/>
    </source>
</evidence>
<dbReference type="CDD" id="cd16833">
    <property type="entry name" value="YfiH"/>
    <property type="match status" value="1"/>
</dbReference>
<dbReference type="InterPro" id="IPR011324">
    <property type="entry name" value="Cytotoxic_necrot_fac-like_cat"/>
</dbReference>
<comment type="catalytic activity">
    <reaction evidence="1">
        <text>inosine + phosphate = alpha-D-ribose 1-phosphate + hypoxanthine</text>
        <dbReference type="Rhea" id="RHEA:27646"/>
        <dbReference type="ChEBI" id="CHEBI:17368"/>
        <dbReference type="ChEBI" id="CHEBI:17596"/>
        <dbReference type="ChEBI" id="CHEBI:43474"/>
        <dbReference type="ChEBI" id="CHEBI:57720"/>
        <dbReference type="EC" id="2.4.2.1"/>
    </reaction>
    <physiologicalReaction direction="left-to-right" evidence="1">
        <dbReference type="Rhea" id="RHEA:27647"/>
    </physiologicalReaction>
</comment>
<name>M2SCQ8_9SPHN</name>
<keyword evidence="12" id="KW-1185">Reference proteome</keyword>
<dbReference type="AlphaFoldDB" id="M2SCQ8"/>
<comment type="catalytic activity">
    <reaction evidence="8">
        <text>adenosine + phosphate = alpha-D-ribose 1-phosphate + adenine</text>
        <dbReference type="Rhea" id="RHEA:27642"/>
        <dbReference type="ChEBI" id="CHEBI:16335"/>
        <dbReference type="ChEBI" id="CHEBI:16708"/>
        <dbReference type="ChEBI" id="CHEBI:43474"/>
        <dbReference type="ChEBI" id="CHEBI:57720"/>
        <dbReference type="EC" id="2.4.2.1"/>
    </reaction>
    <physiologicalReaction direction="left-to-right" evidence="8">
        <dbReference type="Rhea" id="RHEA:27643"/>
    </physiologicalReaction>
</comment>
<keyword evidence="3" id="KW-0808">Transferase</keyword>